<protein>
    <recommendedName>
        <fullName evidence="3">GTP cyclohydrolase 1 type 2 homolog</fullName>
    </recommendedName>
</protein>
<evidence type="ECO:0000256" key="3">
    <source>
        <dbReference type="ARBA" id="ARBA00022112"/>
    </source>
</evidence>
<dbReference type="SUPFAM" id="SSF102705">
    <property type="entry name" value="NIF3 (NGG1p interacting factor 3)-like"/>
    <property type="match status" value="1"/>
</dbReference>
<evidence type="ECO:0000256" key="5">
    <source>
        <dbReference type="PIRSR" id="PIRSR602678-1"/>
    </source>
</evidence>
<dbReference type="Pfam" id="PF01784">
    <property type="entry name" value="DUF34_NIF3"/>
    <property type="match status" value="1"/>
</dbReference>
<feature type="binding site" evidence="5">
    <location>
        <position position="231"/>
    </location>
    <ligand>
        <name>a divalent metal cation</name>
        <dbReference type="ChEBI" id="CHEBI:60240"/>
        <label>1</label>
    </ligand>
</feature>
<dbReference type="AlphaFoldDB" id="A0A7T5VCB2"/>
<comment type="subunit">
    <text evidence="2">Homohexamer.</text>
</comment>
<evidence type="ECO:0000313" key="7">
    <source>
        <dbReference type="Proteomes" id="UP000596092"/>
    </source>
</evidence>
<feature type="binding site" evidence="5">
    <location>
        <position position="104"/>
    </location>
    <ligand>
        <name>a divalent metal cation</name>
        <dbReference type="ChEBI" id="CHEBI:60240"/>
        <label>1</label>
    </ligand>
</feature>
<dbReference type="KEGG" id="dog:HP555_04885"/>
<keyword evidence="4 5" id="KW-0479">Metal-binding</keyword>
<name>A0A7T5VCB2_9BACT</name>
<reference evidence="6 7" key="1">
    <citation type="submission" date="2020-05" db="EMBL/GenBank/DDBJ databases">
        <title>Complete genome of Desulfobulbus oligotrophicus.</title>
        <authorList>
            <person name="Podar M."/>
        </authorList>
    </citation>
    <scope>NUCLEOTIDE SEQUENCE [LARGE SCALE GENOMIC DNA]</scope>
    <source>
        <strain evidence="6 7">Prop6</strain>
    </source>
</reference>
<dbReference type="GO" id="GO:0046872">
    <property type="term" value="F:metal ion binding"/>
    <property type="evidence" value="ECO:0007669"/>
    <property type="project" value="UniProtKB-KW"/>
</dbReference>
<evidence type="ECO:0000256" key="4">
    <source>
        <dbReference type="ARBA" id="ARBA00022723"/>
    </source>
</evidence>
<dbReference type="Proteomes" id="UP000596092">
    <property type="component" value="Chromosome"/>
</dbReference>
<gene>
    <name evidence="6" type="ORF">HP555_04885</name>
</gene>
<comment type="similarity">
    <text evidence="1">Belongs to the GTP cyclohydrolase I type 2/NIF3 family.</text>
</comment>
<dbReference type="RefSeq" id="WP_199264067.1">
    <property type="nucleotide sequence ID" value="NZ_CP054140.1"/>
</dbReference>
<keyword evidence="7" id="KW-1185">Reference proteome</keyword>
<evidence type="ECO:0000256" key="1">
    <source>
        <dbReference type="ARBA" id="ARBA00006964"/>
    </source>
</evidence>
<dbReference type="InterPro" id="IPR036069">
    <property type="entry name" value="DUF34/NIF3_sf"/>
</dbReference>
<dbReference type="InterPro" id="IPR002678">
    <property type="entry name" value="DUF34/NIF3"/>
</dbReference>
<feature type="binding site" evidence="5">
    <location>
        <position position="227"/>
    </location>
    <ligand>
        <name>a divalent metal cation</name>
        <dbReference type="ChEBI" id="CHEBI:60240"/>
        <label>1</label>
    </ligand>
</feature>
<dbReference type="PANTHER" id="PTHR13799:SF14">
    <property type="entry name" value="GTP CYCLOHYDROLASE 1 TYPE 2 HOMOLOG"/>
    <property type="match status" value="1"/>
</dbReference>
<dbReference type="GO" id="GO:0005737">
    <property type="term" value="C:cytoplasm"/>
    <property type="evidence" value="ECO:0007669"/>
    <property type="project" value="TreeGrafter"/>
</dbReference>
<dbReference type="FunFam" id="3.40.1390.30:FF:000001">
    <property type="entry name" value="GTP cyclohydrolase 1 type 2"/>
    <property type="match status" value="1"/>
</dbReference>
<evidence type="ECO:0000256" key="2">
    <source>
        <dbReference type="ARBA" id="ARBA00011643"/>
    </source>
</evidence>
<dbReference type="PANTHER" id="PTHR13799">
    <property type="entry name" value="NGG1 INTERACTING FACTOR 3"/>
    <property type="match status" value="1"/>
</dbReference>
<proteinExistence type="inferred from homology"/>
<evidence type="ECO:0000313" key="6">
    <source>
        <dbReference type="EMBL" id="QQG65245.1"/>
    </source>
</evidence>
<accession>A0A7T5VCB2</accession>
<dbReference type="Gene3D" id="3.40.1390.30">
    <property type="entry name" value="NIF3 (NGG1p interacting factor 3)-like"/>
    <property type="match status" value="2"/>
</dbReference>
<sequence length="267" mass="28687">MPTVRDLLTALQQIAPESLAEDWDNVGLLVGDPNQQVTSILLALDPTCSLIEQAVSDSYDLVITHHPLIFRPLRAIRTDTPSGRFIATATSHRIGVIACHTNLDSIQGGVSDYLAQSLGLRETRPLTITEKNCGSDCGIGRIGHYASPVSAAAFLDQIKTVCNPPWILEAGPRPDSVTIVALCGGSCSDLADTALNAGAHVFVTAEVKHSVACWAADAGLWLLDAGHFATENPAMLFFRDTLRKEAENRGWNLQVDVACQQPPLRLV</sequence>
<dbReference type="EMBL" id="CP054140">
    <property type="protein sequence ID" value="QQG65245.1"/>
    <property type="molecule type" value="Genomic_DNA"/>
</dbReference>
<dbReference type="NCBIfam" id="TIGR00486">
    <property type="entry name" value="YbgI_SA1388"/>
    <property type="match status" value="1"/>
</dbReference>
<organism evidence="6 7">
    <name type="scientific">Desulfobulbus oligotrophicus</name>
    <dbReference type="NCBI Taxonomy" id="1909699"/>
    <lineage>
        <taxon>Bacteria</taxon>
        <taxon>Pseudomonadati</taxon>
        <taxon>Thermodesulfobacteriota</taxon>
        <taxon>Desulfobulbia</taxon>
        <taxon>Desulfobulbales</taxon>
        <taxon>Desulfobulbaceae</taxon>
        <taxon>Desulfobulbus</taxon>
    </lineage>
</organism>
<feature type="binding site" evidence="5">
    <location>
        <position position="65"/>
    </location>
    <ligand>
        <name>a divalent metal cation</name>
        <dbReference type="ChEBI" id="CHEBI:60240"/>
        <label>1</label>
    </ligand>
</feature>
<feature type="binding site" evidence="5">
    <location>
        <position position="66"/>
    </location>
    <ligand>
        <name>a divalent metal cation</name>
        <dbReference type="ChEBI" id="CHEBI:60240"/>
        <label>1</label>
    </ligand>
</feature>